<keyword evidence="1 5" id="KW-0963">Cytoplasm</keyword>
<dbReference type="GO" id="GO:0000156">
    <property type="term" value="F:phosphorelay response regulator activity"/>
    <property type="evidence" value="ECO:0007669"/>
    <property type="project" value="InterPro"/>
</dbReference>
<dbReference type="Proteomes" id="UP000220527">
    <property type="component" value="Unassembled WGS sequence"/>
</dbReference>
<comment type="function">
    <text evidence="5">Involved in chemotaxis. Part of a chemotaxis signal transduction system that modulates chemotaxis in response to various stimuli. Catalyzes the demethylation of specific methylglutamate residues introduced into the chemoreceptors (methyl-accepting chemotaxis proteins or MCP) by CheR. Also mediates the irreversible deamidation of specific glutamine residues to glutamic acid.</text>
</comment>
<evidence type="ECO:0000259" key="10">
    <source>
        <dbReference type="PROSITE" id="PS50122"/>
    </source>
</evidence>
<feature type="active site" evidence="5 6">
    <location>
        <position position="205"/>
    </location>
</feature>
<dbReference type="AlphaFoldDB" id="A0A2A6RHK7"/>
<keyword evidence="3 5" id="KW-0378">Hydrolase</keyword>
<comment type="subcellular location">
    <subcellularLocation>
        <location evidence="5">Cytoplasm</location>
    </subcellularLocation>
</comment>
<comment type="domain">
    <text evidence="5">Contains a C-terminal catalytic domain, and an N-terminal region which modulates catalytic activity.</text>
</comment>
<evidence type="ECO:0000256" key="8">
    <source>
        <dbReference type="SAM" id="MobiDB-lite"/>
    </source>
</evidence>
<dbReference type="SMART" id="SM00448">
    <property type="entry name" value="REC"/>
    <property type="match status" value="1"/>
</dbReference>
<dbReference type="NCBIfam" id="NF001965">
    <property type="entry name" value="PRK00742.1"/>
    <property type="match status" value="1"/>
</dbReference>
<evidence type="ECO:0000256" key="2">
    <source>
        <dbReference type="ARBA" id="ARBA00022500"/>
    </source>
</evidence>
<feature type="domain" description="Response regulatory" evidence="9">
    <location>
        <begin position="6"/>
        <end position="124"/>
    </location>
</feature>
<evidence type="ECO:0000313" key="12">
    <source>
        <dbReference type="Proteomes" id="UP000220527"/>
    </source>
</evidence>
<evidence type="ECO:0000256" key="6">
    <source>
        <dbReference type="PROSITE-ProRule" id="PRU00050"/>
    </source>
</evidence>
<dbReference type="InterPro" id="IPR035909">
    <property type="entry name" value="CheB_C"/>
</dbReference>
<name>A0A2A6RHK7_9CHLR</name>
<evidence type="ECO:0000259" key="9">
    <source>
        <dbReference type="PROSITE" id="PS50110"/>
    </source>
</evidence>
<dbReference type="Pfam" id="PF00072">
    <property type="entry name" value="Response_reg"/>
    <property type="match status" value="1"/>
</dbReference>
<feature type="region of interest" description="Disordered" evidence="8">
    <location>
        <begin position="148"/>
        <end position="190"/>
    </location>
</feature>
<feature type="modified residue" description="4-aspartylphosphate" evidence="5 7">
    <location>
        <position position="57"/>
    </location>
</feature>
<evidence type="ECO:0000313" key="11">
    <source>
        <dbReference type="EMBL" id="PDW02330.1"/>
    </source>
</evidence>
<comment type="PTM">
    <text evidence="5">Phosphorylated by CheA. Phosphorylation of the N-terminal regulatory domain activates the methylesterase activity.</text>
</comment>
<dbReference type="PROSITE" id="PS50110">
    <property type="entry name" value="RESPONSE_REGULATORY"/>
    <property type="match status" value="1"/>
</dbReference>
<feature type="compositionally biased region" description="Low complexity" evidence="8">
    <location>
        <begin position="148"/>
        <end position="162"/>
    </location>
</feature>
<dbReference type="InterPro" id="IPR000673">
    <property type="entry name" value="Sig_transdc_resp-reg_Me-estase"/>
</dbReference>
<protein>
    <recommendedName>
        <fullName evidence="5">Protein-glutamate methylesterase/protein-glutamine glutaminase</fullName>
        <ecNumber evidence="5">3.1.1.61</ecNumber>
        <ecNumber evidence="5">3.5.1.44</ecNumber>
    </recommendedName>
</protein>
<comment type="similarity">
    <text evidence="5">Belongs to the CheB family.</text>
</comment>
<keyword evidence="12" id="KW-1185">Reference proteome</keyword>
<dbReference type="EMBL" id="NQWI01000073">
    <property type="protein sequence ID" value="PDW02330.1"/>
    <property type="molecule type" value="Genomic_DNA"/>
</dbReference>
<dbReference type="Gene3D" id="3.40.50.180">
    <property type="entry name" value="Methylesterase CheB, C-terminal domain"/>
    <property type="match status" value="1"/>
</dbReference>
<dbReference type="CDD" id="cd16432">
    <property type="entry name" value="CheB_Rec"/>
    <property type="match status" value="1"/>
</dbReference>
<keyword evidence="2 5" id="KW-0145">Chemotaxis</keyword>
<dbReference type="GO" id="GO:0005737">
    <property type="term" value="C:cytoplasm"/>
    <property type="evidence" value="ECO:0007669"/>
    <property type="project" value="UniProtKB-SubCell"/>
</dbReference>
<feature type="active site" evidence="5 6">
    <location>
        <position position="232"/>
    </location>
</feature>
<dbReference type="PIRSF" id="PIRSF000876">
    <property type="entry name" value="RR_chemtxs_CheB"/>
    <property type="match status" value="1"/>
</dbReference>
<dbReference type="CDD" id="cd17541">
    <property type="entry name" value="REC_CheB-like"/>
    <property type="match status" value="1"/>
</dbReference>
<reference evidence="12" key="1">
    <citation type="submission" date="2017-08" db="EMBL/GenBank/DDBJ databases">
        <authorList>
            <person name="Grouzdev D.S."/>
            <person name="Gaisin V.A."/>
            <person name="Rysina M.S."/>
            <person name="Gorlenko V.M."/>
        </authorList>
    </citation>
    <scope>NUCLEOTIDE SEQUENCE [LARGE SCALE GENOMIC DNA]</scope>
    <source>
        <strain evidence="12">Kir15-3F</strain>
    </source>
</reference>
<evidence type="ECO:0000256" key="5">
    <source>
        <dbReference type="HAMAP-Rule" id="MF_00099"/>
    </source>
</evidence>
<evidence type="ECO:0000256" key="1">
    <source>
        <dbReference type="ARBA" id="ARBA00022490"/>
    </source>
</evidence>
<dbReference type="SUPFAM" id="SSF52172">
    <property type="entry name" value="CheY-like"/>
    <property type="match status" value="1"/>
</dbReference>
<evidence type="ECO:0000256" key="3">
    <source>
        <dbReference type="ARBA" id="ARBA00022801"/>
    </source>
</evidence>
<dbReference type="PROSITE" id="PS50122">
    <property type="entry name" value="CHEB"/>
    <property type="match status" value="1"/>
</dbReference>
<dbReference type="Pfam" id="PF01339">
    <property type="entry name" value="CheB_methylest"/>
    <property type="match status" value="1"/>
</dbReference>
<feature type="compositionally biased region" description="Low complexity" evidence="8">
    <location>
        <begin position="175"/>
        <end position="190"/>
    </location>
</feature>
<dbReference type="EC" id="3.5.1.44" evidence="5"/>
<dbReference type="InterPro" id="IPR001789">
    <property type="entry name" value="Sig_transdc_resp-reg_receiver"/>
</dbReference>
<gene>
    <name evidence="5" type="primary">cheB</name>
    <name evidence="11" type="ORF">CJ255_14550</name>
</gene>
<organism evidence="11 12">
    <name type="scientific">Candidatus Viridilinea mediisalina</name>
    <dbReference type="NCBI Taxonomy" id="2024553"/>
    <lineage>
        <taxon>Bacteria</taxon>
        <taxon>Bacillati</taxon>
        <taxon>Chloroflexota</taxon>
        <taxon>Chloroflexia</taxon>
        <taxon>Chloroflexales</taxon>
        <taxon>Chloroflexineae</taxon>
        <taxon>Oscillochloridaceae</taxon>
        <taxon>Candidatus Viridilinea</taxon>
    </lineage>
</organism>
<feature type="domain" description="CheB-type methylesterase" evidence="10">
    <location>
        <begin position="193"/>
        <end position="382"/>
    </location>
</feature>
<sequence length="383" mass="40676">MNIPLRILVVDDSALMRRLLRDLLESDPEIHVVGEAANGREALAQVDKLRPDLITLDVRMPVMDGIETTRQLMAYHPTPILVLTASLNSYEIDITFEMLGAGALDVMEKPRMGDAAAIEDARRLLIRKVRLLSRVKVVTHLRGRRPRSAVSAAVASTSTTPPAVRPKLPPPPEPSGLLPRPARRAPSASTAPLAPRFPVVVIGASTGGPRIVRQILADLPDDFPAAIIVVQHIAQGFSGGMAEWLATNLALPVHLATEGAHLHPSEVLLVPDRYDLLLQPDATIHLSGLPLLLQRPAIDIAMQSVVTVFGAATTGVLLTGMGRDGALGMRAIQRAGGLTIAQDEATSTIFGMPRAAIELGAAALVLPAAAIGTTLRERVGVLS</sequence>
<dbReference type="InterPro" id="IPR011006">
    <property type="entry name" value="CheY-like_superfamily"/>
</dbReference>
<accession>A0A2A6RHK7</accession>
<dbReference type="InterPro" id="IPR008248">
    <property type="entry name" value="CheB-like"/>
</dbReference>
<dbReference type="EC" id="3.1.1.61" evidence="5"/>
<evidence type="ECO:0000256" key="4">
    <source>
        <dbReference type="ARBA" id="ARBA00048267"/>
    </source>
</evidence>
<dbReference type="PANTHER" id="PTHR42872">
    <property type="entry name" value="PROTEIN-GLUTAMATE METHYLESTERASE/PROTEIN-GLUTAMINE GLUTAMINASE"/>
    <property type="match status" value="1"/>
</dbReference>
<comment type="caution">
    <text evidence="11">The sequence shown here is derived from an EMBL/GenBank/DDBJ whole genome shotgun (WGS) entry which is preliminary data.</text>
</comment>
<dbReference type="OrthoDB" id="9793421at2"/>
<feature type="active site" evidence="5 6">
    <location>
        <position position="324"/>
    </location>
</feature>
<dbReference type="GO" id="GO:0050568">
    <property type="term" value="F:protein-glutamine glutaminase activity"/>
    <property type="evidence" value="ECO:0007669"/>
    <property type="project" value="UniProtKB-UniRule"/>
</dbReference>
<dbReference type="RefSeq" id="WP_097644829.1">
    <property type="nucleotide sequence ID" value="NZ_NQWI01000073.1"/>
</dbReference>
<dbReference type="PANTHER" id="PTHR42872:SF6">
    <property type="entry name" value="PROTEIN-GLUTAMATE METHYLESTERASE_PROTEIN-GLUTAMINE GLUTAMINASE"/>
    <property type="match status" value="1"/>
</dbReference>
<keyword evidence="5 7" id="KW-0597">Phosphoprotein</keyword>
<comment type="catalytic activity">
    <reaction evidence="5">
        <text>L-glutaminyl-[protein] + H2O = L-glutamyl-[protein] + NH4(+)</text>
        <dbReference type="Rhea" id="RHEA:16441"/>
        <dbReference type="Rhea" id="RHEA-COMP:10207"/>
        <dbReference type="Rhea" id="RHEA-COMP:10208"/>
        <dbReference type="ChEBI" id="CHEBI:15377"/>
        <dbReference type="ChEBI" id="CHEBI:28938"/>
        <dbReference type="ChEBI" id="CHEBI:29973"/>
        <dbReference type="ChEBI" id="CHEBI:30011"/>
        <dbReference type="EC" id="3.5.1.44"/>
    </reaction>
</comment>
<dbReference type="Gene3D" id="3.40.50.2300">
    <property type="match status" value="1"/>
</dbReference>
<dbReference type="GO" id="GO:0008984">
    <property type="term" value="F:protein-glutamate methylesterase activity"/>
    <property type="evidence" value="ECO:0007669"/>
    <property type="project" value="UniProtKB-UniRule"/>
</dbReference>
<dbReference type="GO" id="GO:0006935">
    <property type="term" value="P:chemotaxis"/>
    <property type="evidence" value="ECO:0007669"/>
    <property type="project" value="UniProtKB-UniRule"/>
</dbReference>
<evidence type="ECO:0000256" key="7">
    <source>
        <dbReference type="PROSITE-ProRule" id="PRU00169"/>
    </source>
</evidence>
<comment type="catalytic activity">
    <reaction evidence="4 5">
        <text>[protein]-L-glutamate 5-O-methyl ester + H2O = L-glutamyl-[protein] + methanol + H(+)</text>
        <dbReference type="Rhea" id="RHEA:23236"/>
        <dbReference type="Rhea" id="RHEA-COMP:10208"/>
        <dbReference type="Rhea" id="RHEA-COMP:10311"/>
        <dbReference type="ChEBI" id="CHEBI:15377"/>
        <dbReference type="ChEBI" id="CHEBI:15378"/>
        <dbReference type="ChEBI" id="CHEBI:17790"/>
        <dbReference type="ChEBI" id="CHEBI:29973"/>
        <dbReference type="ChEBI" id="CHEBI:82795"/>
        <dbReference type="EC" id="3.1.1.61"/>
    </reaction>
</comment>
<dbReference type="SUPFAM" id="SSF52738">
    <property type="entry name" value="Methylesterase CheB, C-terminal domain"/>
    <property type="match status" value="1"/>
</dbReference>
<proteinExistence type="inferred from homology"/>
<dbReference type="HAMAP" id="MF_00099">
    <property type="entry name" value="CheB_chemtxs"/>
    <property type="match status" value="1"/>
</dbReference>
<feature type="compositionally biased region" description="Pro residues" evidence="8">
    <location>
        <begin position="163"/>
        <end position="174"/>
    </location>
</feature>